<comment type="similarity">
    <text evidence="7">Belongs to the binding-protein-dependent transport system permease family.</text>
</comment>
<comment type="subcellular location">
    <subcellularLocation>
        <location evidence="1 7">Cell membrane</location>
        <topology evidence="1 7">Multi-pass membrane protein</topology>
    </subcellularLocation>
</comment>
<evidence type="ECO:0000256" key="2">
    <source>
        <dbReference type="ARBA" id="ARBA00022448"/>
    </source>
</evidence>
<evidence type="ECO:0000256" key="7">
    <source>
        <dbReference type="RuleBase" id="RU363032"/>
    </source>
</evidence>
<evidence type="ECO:0000256" key="3">
    <source>
        <dbReference type="ARBA" id="ARBA00022475"/>
    </source>
</evidence>
<dbReference type="InterPro" id="IPR051393">
    <property type="entry name" value="ABC_transporter_permease"/>
</dbReference>
<evidence type="ECO:0000256" key="1">
    <source>
        <dbReference type="ARBA" id="ARBA00004651"/>
    </source>
</evidence>
<protein>
    <submittedName>
        <fullName evidence="9">Sugar ABC transporter permease</fullName>
    </submittedName>
</protein>
<gene>
    <name evidence="9" type="ORF">SD71_10315</name>
</gene>
<organism evidence="9 10">
    <name type="scientific">Cohnella kolymensis</name>
    <dbReference type="NCBI Taxonomy" id="1590652"/>
    <lineage>
        <taxon>Bacteria</taxon>
        <taxon>Bacillati</taxon>
        <taxon>Bacillota</taxon>
        <taxon>Bacilli</taxon>
        <taxon>Bacillales</taxon>
        <taxon>Paenibacillaceae</taxon>
        <taxon>Cohnella</taxon>
    </lineage>
</organism>
<dbReference type="InterPro" id="IPR035906">
    <property type="entry name" value="MetI-like_sf"/>
</dbReference>
<dbReference type="CDD" id="cd06261">
    <property type="entry name" value="TM_PBP2"/>
    <property type="match status" value="1"/>
</dbReference>
<dbReference type="RefSeq" id="WP_041062384.1">
    <property type="nucleotide sequence ID" value="NZ_JXAL01000016.1"/>
</dbReference>
<accession>A0ABR5A479</accession>
<dbReference type="PANTHER" id="PTHR30193:SF42">
    <property type="entry name" value="ABC TRANSPORTER PERMEASE PROTEIN"/>
    <property type="match status" value="1"/>
</dbReference>
<dbReference type="SUPFAM" id="SSF161098">
    <property type="entry name" value="MetI-like"/>
    <property type="match status" value="1"/>
</dbReference>
<keyword evidence="3" id="KW-1003">Cell membrane</keyword>
<reference evidence="9 10" key="1">
    <citation type="submission" date="2014-12" db="EMBL/GenBank/DDBJ databases">
        <title>Draft genome sequence of Cohnella kolymensis strain B-2846.</title>
        <authorList>
            <person name="Karlyshev A.V."/>
            <person name="Kudryashova E.B."/>
        </authorList>
    </citation>
    <scope>NUCLEOTIDE SEQUENCE [LARGE SCALE GENOMIC DNA]</scope>
    <source>
        <strain evidence="9 10">VKM B-2846</strain>
    </source>
</reference>
<comment type="caution">
    <text evidence="9">The sequence shown here is derived from an EMBL/GenBank/DDBJ whole genome shotgun (WGS) entry which is preliminary data.</text>
</comment>
<evidence type="ECO:0000259" key="8">
    <source>
        <dbReference type="PROSITE" id="PS50928"/>
    </source>
</evidence>
<evidence type="ECO:0000256" key="4">
    <source>
        <dbReference type="ARBA" id="ARBA00022692"/>
    </source>
</evidence>
<feature type="transmembrane region" description="Helical" evidence="7">
    <location>
        <begin position="31"/>
        <end position="54"/>
    </location>
</feature>
<sequence>MNSLRSTEQSNKTGVISAVTVHSSRRKSDKLVPLLMLLPSVAAIAIFVYGFIAWTGYVSLSEWNTLVTDFSFAGLDNYKFLFQDFRFQSDLRNTLMFTVLFILGAMVIGLFLAVMVDRKVRGEAFFRNIFIFPMALSFVVTGVVWQWILNPTTGINLILKSIGVNNVPNWFVSTDIVPKIHVGQIEFGLPVAIISVALAAIWQMSGFAMAMYLAGLRGIPDDLREAARVDGASERQVLQKVILPQLRPITMSLIIILAHISLKIFDLVYAMTGPGAMFVTDVPGVYMFETTFRGNHYAQGAGIAIIMLLLVSLLIVPYLVSNMRKGEG</sequence>
<feature type="transmembrane region" description="Helical" evidence="7">
    <location>
        <begin position="95"/>
        <end position="116"/>
    </location>
</feature>
<keyword evidence="4 7" id="KW-0812">Transmembrane</keyword>
<keyword evidence="6 7" id="KW-0472">Membrane</keyword>
<name>A0ABR5A479_9BACL</name>
<dbReference type="Proteomes" id="UP000054526">
    <property type="component" value="Unassembled WGS sequence"/>
</dbReference>
<evidence type="ECO:0000313" key="10">
    <source>
        <dbReference type="Proteomes" id="UP000054526"/>
    </source>
</evidence>
<dbReference type="PROSITE" id="PS50928">
    <property type="entry name" value="ABC_TM1"/>
    <property type="match status" value="1"/>
</dbReference>
<feature type="domain" description="ABC transmembrane type-1" evidence="8">
    <location>
        <begin position="91"/>
        <end position="320"/>
    </location>
</feature>
<dbReference type="PANTHER" id="PTHR30193">
    <property type="entry name" value="ABC TRANSPORTER PERMEASE PROTEIN"/>
    <property type="match status" value="1"/>
</dbReference>
<keyword evidence="5 7" id="KW-1133">Transmembrane helix</keyword>
<feature type="transmembrane region" description="Helical" evidence="7">
    <location>
        <begin position="249"/>
        <end position="271"/>
    </location>
</feature>
<feature type="transmembrane region" description="Helical" evidence="7">
    <location>
        <begin position="297"/>
        <end position="320"/>
    </location>
</feature>
<dbReference type="InterPro" id="IPR000515">
    <property type="entry name" value="MetI-like"/>
</dbReference>
<evidence type="ECO:0000256" key="5">
    <source>
        <dbReference type="ARBA" id="ARBA00022989"/>
    </source>
</evidence>
<evidence type="ECO:0000313" key="9">
    <source>
        <dbReference type="EMBL" id="KIL35796.1"/>
    </source>
</evidence>
<keyword evidence="2 7" id="KW-0813">Transport</keyword>
<keyword evidence="10" id="KW-1185">Reference proteome</keyword>
<feature type="transmembrane region" description="Helical" evidence="7">
    <location>
        <begin position="128"/>
        <end position="148"/>
    </location>
</feature>
<proteinExistence type="inferred from homology"/>
<dbReference type="EMBL" id="JXAL01000016">
    <property type="protein sequence ID" value="KIL35796.1"/>
    <property type="molecule type" value="Genomic_DNA"/>
</dbReference>
<dbReference type="Gene3D" id="1.10.3720.10">
    <property type="entry name" value="MetI-like"/>
    <property type="match status" value="1"/>
</dbReference>
<feature type="transmembrane region" description="Helical" evidence="7">
    <location>
        <begin position="187"/>
        <end position="214"/>
    </location>
</feature>
<evidence type="ECO:0000256" key="6">
    <source>
        <dbReference type="ARBA" id="ARBA00023136"/>
    </source>
</evidence>
<dbReference type="Pfam" id="PF00528">
    <property type="entry name" value="BPD_transp_1"/>
    <property type="match status" value="1"/>
</dbReference>